<evidence type="ECO:0000256" key="7">
    <source>
        <dbReference type="SAM" id="MobiDB-lite"/>
    </source>
</evidence>
<sequence length="4720" mass="516423">LSDKRLKQFQENVGASTTQPKIPNLKQFKQQDGSDVVKEELDRLNKLYMEMVDGANKRLKQITHDMSRHGDMQIVIDEEIPLLRTFRAELAKRSSMLVDDDMMEYFTQQFEGPTPSRATYATTPSQLYKSTLQILPESTMTAELAEAKTVRQDRDQSEAASSNRTGLSELSVALKAMGGGSSTIQLTPSVVASTAVLGAKNVQRQQEQTVITIRKSEIVPRGQVLHVTAFLNPYTSKKVALVQALQTGLIDTKTKTFVDPSTQQRMSLVQAAKKGYIDEVVLKQLTSPCGSHDPQTGDELSLLEAINKRLYHPLSNTFTDATTGEQVSVSEAVARGILSESCSRILSGEKVELVSVTHAQALFADSRPQKVDWGLSLGQVVEKGLYSEITGKVTEPLSGIDTSILEAIERGYINPDYEEIEDPTSGHYITLTQAVATEIVDPYRGTYNHEASNQQLPLSVAMNKGLVKTATSLADVVSQGNITEDEHIFDPVSAQVMTFAEAVDKGVISKDKKCILDANTDSVLSIREAISKGNMTPSGLIVNPEDNSQLSILEALKKGVVKLVQEDVQFSRTGVKDPRTSEVVTLSDAFKRGIVTPQGSYVDSRTGREMSLQQAGSSGLMDRNLVTDLNKPTSMTDAQGRNISVVEALRLGLVDIDTGSVLNARTRERMTVQDAASVGLITATDATNVLNLLSSVVTTTTVLTQIEIPHTTEILTTSQPVLHGYVKEPKKNHEESVQNNLPRLSSEQSQLPTLPSYVDEMDSELKKMTQETFMTDTSGNKTRTIPIEPGSRKFESSYMTRTESHYSFTTTTLARPLLIPSVISETREVNLKSVLDPRTGRELDIEDAIKRRLINMDKGQYTHPVTGESMALNRAIERGFIKAEQMVGSQEGGPIKETRAFSIVGVLHPETGKRMTVSQAVSAGVLDLEKGIYNNPDAQPQSMKISEAIEKGYVIVEDIGESFAGADSMLRETKSYILKTVLHPISGKHMSIAEAIAEGIINESEGFYNRLSTGERIPIHEAIEKGFIFAQLTSVKTDVDKDVNKITTTKLTTLSVTAVVHPITGQLISVSRAVEEGILDQNKGIYTNPQTGESMTLGDAIDKRLVLAESPEARSDDPLERAEVSSIHITDEQESLEANMREDIHSETVTMSITSVIDPKTMDMISYDEAVRSGVLNVKTGTYNNPSSRETMTITAAMEKGLIHGEVTSKRREDDIMRSAVSSALPLVSLRDITSVIDPRTGKEISLETALKDGIINPDKGTYFNPKTRTEIDLSKAKEFGYLLESKQSSAAQIEKSLEEENLLETQLSTPRMPRESKKPWSKVDMELEKTVTHDESAEDESLATEVVHYSSEVEHDTPQYTPGQTVHLLGSRALPTRSLDGVSYTDAVKLGMVHSDSGRVRDPKSGELLTLQEAVDRKVINPNLPALEEPSSGNTMSLDVCLKTGLLNPQVCKFDVSRVQQAGFSEKSLPQGAEGSTAINIIDAVSAGLFNSITGRFLEPTTGHRYTLQEGVHRGFIDGQMVTVKETSSGQRLPVEAALKKGLINGNTAEVYDSVRRVKVALPSAIEQDLVENRLSVHTLSITDERTGQQIPLRNAIVNGGLKPGSVVVVDTSCGEQVPLESALSRGLVDRSGFVVDKQSGRKMAPEEALKLGLMAIAGAPIMAGKLVVDAARHRKSSPAKIPVEKTEVVEETKRSQTSPSRTVFINVLQSDVSSSREAQTARDLPEVNIKPKQDSHQEIMFPADPVVDHSGDHITYSTATSSPKGTTVFSQPTPEKQSPATSTTSPKGITTSPRPTPERQLPQDFTASAKGPTVSSQHTSSTKRGPVSTQWPSERQPAKISVASSATKISTSAKNYSSVSETKTVSMESRMTTVDGTAESHKFNEKLSTSRIIPISSATTADVKITSERPDGHNTDFRHASLKNLQINWETGTVIDTVRGQKMTIPEAVQKGLINSDIVEDLASHSTGGVQSIPEININWELGTVTDLSTGNNVSVESALQKGLIDASTATVLASVSEMATELTTVTTLQTSSSAEPYTLNYATKEGMYDISTGQIIDLSGARLSVKEALRKNIIDGDKSSVVDPQSRRLLSLNSAIVSNIFDPLTGELIHKTSGERISLQEAGTLGLIPDHAELGTVSPGIASKNPLSLKEAVRRGCIDEENDTFTDPVTNEVMSLAAAVRYEPKEKSPTIHAVKKMVAVPKEASMIVNKQSSFKPPAEDNKRLSFTEAVDEGLINLKEQQYTDPSSGQRLALLDAIRDQLIDTSPSESGDRQGLTVPQAVEQGLFDDRKGVFHDFTSGESLSFQDAVDKGMIDKKFTVYDVKTGEIYSLEEGLEEGKIDPVTGRFIDEKSGRKLTLREATQLGLLAVVGAPFAAAVAAKESFQALMAGDKSPVPQPLPTSQPALSFQITSAKQLSSNTLQVTVLKQSVPDSTASDAMKLHEAISSGYLNPKTGVFTDPVSNRQMQVSDAIMSDLIKKDSAIIRDPLTGTSLNLEEALLRGVLDDVGCVVDSSTGQARNLDQCIKDGIVQESPLLTAGTQIFSKSTETIHVDSVYDPIAKQDISLDSAVGRNIIDLEDGTYENSATGEKMPISEAISEDLVSGKVMDKLITVEEMTTSGVTTEVAFLEKKSLQINSVKDPTTGRGVSLSEAVRRGIIDEAGKYFHDVTTGSTVSLNDAIQQGLVSATTLKSHKDTEERYQRSHESVLTQSSTFRIHALVDPATNSQIPLSQAIKTGVLDVSSGTLANTRTGEAMSLGDALKQGLLKGDEGSFLLTDGTDLPQHKEVFDSKTGQQVTFSEAIRKGINDSQGSYISTSENISVGFGEQEGMSTKQTIMKSKTFKEKSCDISAVYDPVRDKFVNVAEAVSLGLLDLKSGAYNDPASLDPIPLSQAFEEGLIKGRVSDGHSLSKDDYIRSSSDTFRQETKIGQDILRSESPDKQRRHALTKYKKEPAEPSVDLTRRSFVSSQPEINEPVVTSVTQKSMTITAVVDPASGRELLMSEAIGQGVFDPDRGVIINSKTGEHIQLDRAIDLGLVSAEVEEEERAQEVVIISDVLITDVKDPQTGKSISVSEAVRRGILDKDTGVYNHSGGTVSVKEALKHGLVNGKDTSEAGLTDQNKQDAKQINVTSVNDPSSGRRLGLEEAIERGLIDENCTVFNDPVTGVQMLMEDAMKEGLITGSIQTVSKSQTTVTSKKAAGTYNITAVLDTGTGQEVSVVEAISKGILDPSGKYTDPLTGDVISLAEAMNQGLVISEKIEKSPHFSADPGGAGYVTFRDALKLGLVDPLTGHFLEHASQKMYSIDDAVRTGLVVASDGRPFKYKELSKAGETCSITTALQTGKIDMKTCLFYDNLTGGGISLEEALIEGYLSPVSGLQQAKAIRESFNIYLGSNIQGLPGFKPGDTRSLLESEKEDFVSVLRTGSSIFSDVSNEDFVDSSDIHPGLSRDAFKQRLQHDSLFVDENGSSLLENGGIVTGHHIHNTGVVDTTSAFRQGIQRTSPAAFSDANSFDTFSVSQTIERGLHEPVQTVETPEEYTSEMQSASEEFRGKLQKSSRITSSFVQDKPAADSRFTSVSSLSESQKFRDNLTPGQKDLEFGITQSSNVEYTSTDESASFQVTFFEDQNTLSQQLDRTFADSYDKIVEDMSAELQKLQGFEQLLKEDGEMEDGAGRLQVQLDAHKALHEEILACQQPISSLIYEAEQLTELYQEELTPEEVTSLSGEAANLQKVLEKVVKTSDRRLRHLKTASEELFKLETEIASFKLQEEHGKLLNDVQSHQATIRAMSLSVQKYMDEAKLYKLEVDSFRADRQRPVRSSLISMDCEAAEVVKDQLKEVSDDFSNLKHNRQASTMSPPTMLSWLADVEAELSAIQQDCSNCSIFFTLFFAFNFAIISCVQLTEIVLKYFCCSYGDSIESVRHMTRNLIKSGDLDMAKALEQQIADIENQFQKVHETCNRQTSSLKETHDKLGTFQEKLQATQKWFQSNISQLQSSETNSLPVDEVRDQVTSIDVERRRKEADIAELKKLAKELQEDSGAGSSASLNKAIAELENAAAQLDAAVEERQAKTAQREKQGEEFELAMTVMLLWLAQMEARMDEFEPAAVTADIVEKQILELQPMLKEYEDHAGKVDQVNDIGNALEALTSSGDQPLSPIRHLGRTRNISGLASPVHQRTPSPTYPLSPAAMKTSMSSESSGISSRKSSSDHLLLDDLSLTQQQLLDVNQRYEIIGERLADRQHELQSILSHTSTFLQDMQGIMAWLEVKEQELSKSGALGIPANEKSVRAELMDHEEFHQELLSKESLVEETRKRALDLLKSKPGAPGLNSLQSQLTHLDEKWHELRAVSEERRKGLEDAVSDLRDFREHEEQLIKWFGQKEKLMNVLGPVAMEQSLLRSQMEQVQVLKEEFSAQEPVYEQFLNSGHAIFEWCDANTSDSAAVSKHMDNITKSWNKLQELQERFPEVTRAKDLCQQLCDSTKDASTKADLRAKMAALDKDVSDTVKKLEARAGALEDASKAGEEFTAKCQQMLKWIKTTSSIVMDAAALTCDTDLLQKQTLENKALRQDLSVKEDDIHHLLEKGNKFIRDASPTAENKAVKEALTLLQNEWTVLKGEVDKRKDNIEAASANAVVFQQNLDKISWWLGAAEEKLKKVTPESLDKPAIIVKLKELRNLQNDLLRKSHDHDVFNKTAASLLESVEDPRHELQSQVAEVNRRWDSVTL</sequence>
<dbReference type="OrthoDB" id="2250192at2759"/>
<name>A0A8S3YW06_9EUPU</name>
<dbReference type="Pfam" id="PF00681">
    <property type="entry name" value="Plectin"/>
    <property type="match status" value="1"/>
</dbReference>
<dbReference type="CDD" id="cd00176">
    <property type="entry name" value="SPEC"/>
    <property type="match status" value="3"/>
</dbReference>
<feature type="non-terminal residue" evidence="8">
    <location>
        <position position="1"/>
    </location>
</feature>
<dbReference type="Pfam" id="PF00435">
    <property type="entry name" value="Spectrin"/>
    <property type="match status" value="2"/>
</dbReference>
<feature type="coiled-coil region" evidence="6">
    <location>
        <begin position="4015"/>
        <end position="4073"/>
    </location>
</feature>
<feature type="compositionally biased region" description="Polar residues" evidence="7">
    <location>
        <begin position="1757"/>
        <end position="1795"/>
    </location>
</feature>
<dbReference type="GO" id="GO:0034993">
    <property type="term" value="C:meiotic nuclear membrane microtubule tethering complex"/>
    <property type="evidence" value="ECO:0007669"/>
    <property type="project" value="TreeGrafter"/>
</dbReference>
<dbReference type="InterPro" id="IPR035915">
    <property type="entry name" value="Plakin_repeat_sf"/>
</dbReference>
<feature type="compositionally biased region" description="Polar residues" evidence="7">
    <location>
        <begin position="4166"/>
        <end position="4177"/>
    </location>
</feature>
<dbReference type="GO" id="GO:0005737">
    <property type="term" value="C:cytoplasm"/>
    <property type="evidence" value="ECO:0007669"/>
    <property type="project" value="TreeGrafter"/>
</dbReference>
<keyword evidence="4" id="KW-1133">Transmembrane helix</keyword>
<feature type="region of interest" description="Disordered" evidence="7">
    <location>
        <begin position="1714"/>
        <end position="1847"/>
    </location>
</feature>
<dbReference type="Proteomes" id="UP000678393">
    <property type="component" value="Unassembled WGS sequence"/>
</dbReference>
<feature type="compositionally biased region" description="Polar residues" evidence="7">
    <location>
        <begin position="737"/>
        <end position="752"/>
    </location>
</feature>
<feature type="non-terminal residue" evidence="8">
    <location>
        <position position="4720"/>
    </location>
</feature>
<comment type="subcellular location">
    <subcellularLocation>
        <location evidence="1">Membrane</location>
    </subcellularLocation>
</comment>
<dbReference type="SUPFAM" id="SSF46966">
    <property type="entry name" value="Spectrin repeat"/>
    <property type="match status" value="7"/>
</dbReference>
<proteinExistence type="predicted"/>
<feature type="region of interest" description="Disordered" evidence="7">
    <location>
        <begin position="729"/>
        <end position="752"/>
    </location>
</feature>
<feature type="region of interest" description="Disordered" evidence="7">
    <location>
        <begin position="4166"/>
        <end position="4203"/>
    </location>
</feature>
<dbReference type="Gene3D" id="3.90.1290.10">
    <property type="entry name" value="Plakin repeat"/>
    <property type="match status" value="17"/>
</dbReference>
<evidence type="ECO:0000256" key="3">
    <source>
        <dbReference type="ARBA" id="ARBA00022737"/>
    </source>
</evidence>
<evidence type="ECO:0000256" key="6">
    <source>
        <dbReference type="SAM" id="Coils"/>
    </source>
</evidence>
<feature type="compositionally biased region" description="Basic and acidic residues" evidence="7">
    <location>
        <begin position="1721"/>
        <end position="1739"/>
    </location>
</feature>
<evidence type="ECO:0000256" key="4">
    <source>
        <dbReference type="ARBA" id="ARBA00022989"/>
    </source>
</evidence>
<keyword evidence="6" id="KW-0175">Coiled coil</keyword>
<dbReference type="Gene3D" id="1.20.58.60">
    <property type="match status" value="7"/>
</dbReference>
<keyword evidence="2" id="KW-0812">Transmembrane</keyword>
<evidence type="ECO:0000256" key="1">
    <source>
        <dbReference type="ARBA" id="ARBA00004370"/>
    </source>
</evidence>
<dbReference type="GO" id="GO:0005856">
    <property type="term" value="C:cytoskeleton"/>
    <property type="evidence" value="ECO:0007669"/>
    <property type="project" value="InterPro"/>
</dbReference>
<feature type="coiled-coil region" evidence="6">
    <location>
        <begin position="4552"/>
        <end position="4579"/>
    </location>
</feature>
<dbReference type="SMART" id="SM00150">
    <property type="entry name" value="SPEC"/>
    <property type="match status" value="6"/>
</dbReference>
<evidence type="ECO:0000313" key="8">
    <source>
        <dbReference type="EMBL" id="CAG5121104.1"/>
    </source>
</evidence>
<protein>
    <submittedName>
        <fullName evidence="8">Uncharacterized protein</fullName>
    </submittedName>
</protein>
<dbReference type="PANTHER" id="PTHR47535:SF7">
    <property type="entry name" value="CALMIN"/>
    <property type="match status" value="1"/>
</dbReference>
<dbReference type="GO" id="GO:0051015">
    <property type="term" value="F:actin filament binding"/>
    <property type="evidence" value="ECO:0007669"/>
    <property type="project" value="TreeGrafter"/>
</dbReference>
<dbReference type="InterPro" id="IPR001101">
    <property type="entry name" value="Plectin_repeat"/>
</dbReference>
<dbReference type="GO" id="GO:0008285">
    <property type="term" value="P:negative regulation of cell population proliferation"/>
    <property type="evidence" value="ECO:0007669"/>
    <property type="project" value="TreeGrafter"/>
</dbReference>
<dbReference type="PANTHER" id="PTHR47535">
    <property type="entry name" value="MUSCLE-SPECIFIC PROTEIN 300 KDA, ISOFORM G"/>
    <property type="match status" value="1"/>
</dbReference>
<feature type="compositionally biased region" description="Polar residues" evidence="7">
    <location>
        <begin position="1815"/>
        <end position="1835"/>
    </location>
</feature>
<keyword evidence="3" id="KW-0677">Repeat</keyword>
<evidence type="ECO:0000256" key="5">
    <source>
        <dbReference type="ARBA" id="ARBA00023136"/>
    </source>
</evidence>
<keyword evidence="9" id="KW-1185">Reference proteome</keyword>
<dbReference type="InterPro" id="IPR002017">
    <property type="entry name" value="Spectrin_repeat"/>
</dbReference>
<keyword evidence="5" id="KW-0472">Membrane</keyword>
<dbReference type="SUPFAM" id="SSF75399">
    <property type="entry name" value="Plakin repeat"/>
    <property type="match status" value="18"/>
</dbReference>
<dbReference type="EMBL" id="CAJHNH020001024">
    <property type="protein sequence ID" value="CAG5121104.1"/>
    <property type="molecule type" value="Genomic_DNA"/>
</dbReference>
<accession>A0A8S3YW06</accession>
<gene>
    <name evidence="8" type="ORF">CUNI_LOCUS6662</name>
</gene>
<evidence type="ECO:0000256" key="2">
    <source>
        <dbReference type="ARBA" id="ARBA00022692"/>
    </source>
</evidence>
<organism evidence="8 9">
    <name type="scientific">Candidula unifasciata</name>
    <dbReference type="NCBI Taxonomy" id="100452"/>
    <lineage>
        <taxon>Eukaryota</taxon>
        <taxon>Metazoa</taxon>
        <taxon>Spiralia</taxon>
        <taxon>Lophotrochozoa</taxon>
        <taxon>Mollusca</taxon>
        <taxon>Gastropoda</taxon>
        <taxon>Heterobranchia</taxon>
        <taxon>Euthyneura</taxon>
        <taxon>Panpulmonata</taxon>
        <taxon>Eupulmonata</taxon>
        <taxon>Stylommatophora</taxon>
        <taxon>Helicina</taxon>
        <taxon>Helicoidea</taxon>
        <taxon>Geomitridae</taxon>
        <taxon>Candidula</taxon>
    </lineage>
</organism>
<dbReference type="SMART" id="SM00250">
    <property type="entry name" value="PLEC"/>
    <property type="match status" value="37"/>
</dbReference>
<reference evidence="8" key="1">
    <citation type="submission" date="2021-04" db="EMBL/GenBank/DDBJ databases">
        <authorList>
            <consortium name="Molecular Ecology Group"/>
        </authorList>
    </citation>
    <scope>NUCLEOTIDE SEQUENCE</scope>
</reference>
<dbReference type="InterPro" id="IPR052403">
    <property type="entry name" value="LINC-complex_assoc"/>
</dbReference>
<dbReference type="GO" id="GO:0007097">
    <property type="term" value="P:nuclear migration"/>
    <property type="evidence" value="ECO:0007669"/>
    <property type="project" value="TreeGrafter"/>
</dbReference>
<feature type="compositionally biased region" description="Low complexity" evidence="7">
    <location>
        <begin position="4190"/>
        <end position="4202"/>
    </location>
</feature>
<comment type="caution">
    <text evidence="8">The sequence shown here is derived from an EMBL/GenBank/DDBJ whole genome shotgun (WGS) entry which is preliminary data.</text>
</comment>
<evidence type="ECO:0000313" key="9">
    <source>
        <dbReference type="Proteomes" id="UP000678393"/>
    </source>
</evidence>
<dbReference type="GO" id="GO:0005640">
    <property type="term" value="C:nuclear outer membrane"/>
    <property type="evidence" value="ECO:0007669"/>
    <property type="project" value="TreeGrafter"/>
</dbReference>
<dbReference type="InterPro" id="IPR018159">
    <property type="entry name" value="Spectrin/alpha-actinin"/>
</dbReference>